<evidence type="ECO:0000313" key="2">
    <source>
        <dbReference type="WBParaSite" id="HNAJ_0000354801-mRNA-1"/>
    </source>
</evidence>
<dbReference type="GO" id="GO:0010499">
    <property type="term" value="P:proteasomal ubiquitin-independent protein catabolic process"/>
    <property type="evidence" value="ECO:0007669"/>
    <property type="project" value="TreeGrafter"/>
</dbReference>
<dbReference type="GO" id="GO:0005829">
    <property type="term" value="C:cytosol"/>
    <property type="evidence" value="ECO:0007669"/>
    <property type="project" value="TreeGrafter"/>
</dbReference>
<dbReference type="SUPFAM" id="SSF48371">
    <property type="entry name" value="ARM repeat"/>
    <property type="match status" value="1"/>
</dbReference>
<dbReference type="GO" id="GO:0016504">
    <property type="term" value="F:peptidase activator activity"/>
    <property type="evidence" value="ECO:0007669"/>
    <property type="project" value="InterPro"/>
</dbReference>
<feature type="domain" description="Proteasome activator complex subunit 4 C-terminal" evidence="1">
    <location>
        <begin position="1884"/>
        <end position="1971"/>
    </location>
</feature>
<evidence type="ECO:0000259" key="1">
    <source>
        <dbReference type="Pfam" id="PF11919"/>
    </source>
</evidence>
<protein>
    <submittedName>
        <fullName evidence="2">DUF3437 domain-containing protein</fullName>
    </submittedName>
</protein>
<dbReference type="STRING" id="102285.A0A0R3T909"/>
<sequence length="1971" mass="225589">LEINIYTRDSPGTLKAACDAVQYLAYLRPRLVFPALIGDIEEGLSTPQLPLRVTRPLKALSFSIRALFDPNVTPNWAHYIGFQPTDQLQNYSTNDNPQLIAQTAEQRRQWASHLSAVIYPEGRALIPRILNICLAALDLNQRDRLESSLHILRVIFLATPIKDYSGRIHPGAKGTFPRGDEGLMHEVAKRFYATNLSQFSPGMEDIVLEIYKRIFYFMEKENEGSDFQFSNAKSPQMSTSAKMIRSATVMNFLASSSSVSPGLRARLVTLCLHAIMQNQWILDCDEPLLSVLSALLCASPTEMNADSDNLPESDIALFALKEFWTRFTHFYDEAKNDDAIIFKGKTEPRIVTSIRLMEIFVYVFVPTRLEEVESDFVNPVIEVLFDLLTISLGSGDESPPSIELAFYTSTCLGFILHRLVAFSLDFRGVDLYNSSGFATDPLWTPFVGYRKASDCVKWIRPTDKTFTLAKSILKRFLLPLLDKLSAVTDELNAFLVDSDTNNSSFSQIPRTSGQSKVVYQQAYLILLLSSISQICRGLLEGLKPRDIHHEDENYVKKICSDLELLSHEAVSCPVSSLAARSINLDIPLFDLPSKEDGSTLRDQIFRCGLRFLDVIAEISTKFDPQTVDTEAQSEGQSVIRSPQFLHCFHDFLQVISVAGFNDMDHTLFPEHLGFTIHPQSKNSQYITCHLDYLEPEDIKRYAIRGPSSELLSALVAGKTPALRCGGVGGNYGFSYLPIVWIMCARRQHLNFVRRTISRQATWPGTEAIALYTYPRLPVNRELIQCLESSIQLSVNCLRDLAHKTFMAVYLLANLRTSGSDVLLARKLNDILEPFYTEDVYTKSDAEYRACYYRLMQAFAIINRVLSYSSFSMDLYKYDPALWSDLWRRIFVLCSFTDLRSIQLTGTQIRERINDQTTISWKFRRVLIEHSFQPSVLYFHSHYDPNAHPKNASLRRLILSAQRLLKTLGGLEEEMVMYKPPLLVKTAKLRRDAYRSLIHSIDQKYPPDIEAYANSIALMVHLTNINFSSDAWDTRSTHVTDPDMLPFRKTAPPPPPPRLSTIKNVLRLISSQNIDISFTAARFIVKFLAYFLLRTRADAFVLVTPRQLKWSNTCEGLENEPQHNCLAAQNFNVENILLNMLRSFLYFSSPFVIRNPCSHAVFPVISGTTESGFKVDPSNMEWLNVRAEIDLSELSSEDFLNWREGLETVAEFFASPDFWTQMSHVVLNYHHFKLRKSTDAVRGLIYMVLVCFGPRPYLQRVEDFLMSLLQPALSQGGTSGKSKYVGAYIMNSILPYFVQSSHYWPREMRLQVYGRVLPRLLAYSEAATQLASIDFLHEPYLASRGGIPLCFPEFARENIDDVSTVFENQSSSESDRLVKRIYCDNFHQENDFKLKEDDFIRFPDPRGPKFQIPSALRNFMDATYYDNLFFIYSPYIWKFVCELASDDSEKFISQEGEDNCGHRIPEGDGECPVCVGHRLFTRRDQRQTLKYQFIEAWYSFNPWNLLHTLNHLTDADAIGSWEEKVCSNSHWTRTFASRLSYQFSIAGFTRFLNTAPSKIRLHSGTERSVWSEHQVSSALETELLSRLSAFEAPDLRQSSLCGPDFVMKRYLPLLVRDWMAVLLLKGLRPSSASFVLQESLLFDATERLTPATEELLNCSQRIKLFVGKQISLRLCLLMKVLVLIIWSAFPPNVCLHSSSESSFDVFYRLAPLLADHFATFDNYNFNRKDGNVVDCLDTEILDAIIYLESNEIMCHTNAGVGINQSNRILDFFEVFLRHSEWKTRFMGLKCIKMFAFNISTFWLTDEAGNALRTRLKRRLCELLADPWIDVAKEAANVISKYLILSIIKYDDLWFRELTRQSRVKLPTLQKRMGEINKDEKIEALRRRRAGVLGLCSIVQANPHDTPDYLPAVIAEVANHANDPYPINKFVSETLMEYSRSHIDRWLVRDRAKFTEDQLDTYLSVVSWADYYV</sequence>
<dbReference type="InterPro" id="IPR021843">
    <property type="entry name" value="PSME4_C"/>
</dbReference>
<name>A0A0R3T909_RODNA</name>
<dbReference type="PANTHER" id="PTHR32170">
    <property type="entry name" value="PROTEASOME ACTIVATOR COMPLEX SUBUNIT 4"/>
    <property type="match status" value="1"/>
</dbReference>
<accession>A0A0R3T909</accession>
<organism evidence="2">
    <name type="scientific">Rodentolepis nana</name>
    <name type="common">Dwarf tapeworm</name>
    <name type="synonym">Hymenolepis nana</name>
    <dbReference type="NCBI Taxonomy" id="102285"/>
    <lineage>
        <taxon>Eukaryota</taxon>
        <taxon>Metazoa</taxon>
        <taxon>Spiralia</taxon>
        <taxon>Lophotrochozoa</taxon>
        <taxon>Platyhelminthes</taxon>
        <taxon>Cestoda</taxon>
        <taxon>Eucestoda</taxon>
        <taxon>Cyclophyllidea</taxon>
        <taxon>Hymenolepididae</taxon>
        <taxon>Rodentolepis</taxon>
    </lineage>
</organism>
<dbReference type="GO" id="GO:0070628">
    <property type="term" value="F:proteasome binding"/>
    <property type="evidence" value="ECO:0007669"/>
    <property type="project" value="InterPro"/>
</dbReference>
<dbReference type="InterPro" id="IPR016024">
    <property type="entry name" value="ARM-type_fold"/>
</dbReference>
<proteinExistence type="predicted"/>
<dbReference type="PANTHER" id="PTHR32170:SF3">
    <property type="entry name" value="PROTEASOME ACTIVATOR COMPLEX SUBUNIT 4"/>
    <property type="match status" value="1"/>
</dbReference>
<dbReference type="WBParaSite" id="HNAJ_0000354801-mRNA-1">
    <property type="protein sequence ID" value="HNAJ_0000354801-mRNA-1"/>
    <property type="gene ID" value="HNAJ_0000354801"/>
</dbReference>
<dbReference type="Pfam" id="PF11919">
    <property type="entry name" value="PSME4_C"/>
    <property type="match status" value="1"/>
</dbReference>
<dbReference type="GO" id="GO:0005634">
    <property type="term" value="C:nucleus"/>
    <property type="evidence" value="ECO:0007669"/>
    <property type="project" value="TreeGrafter"/>
</dbReference>
<dbReference type="InterPro" id="IPR035309">
    <property type="entry name" value="PSME4"/>
</dbReference>
<reference evidence="2" key="1">
    <citation type="submission" date="2017-02" db="UniProtKB">
        <authorList>
            <consortium name="WormBaseParasite"/>
        </authorList>
    </citation>
    <scope>IDENTIFICATION</scope>
</reference>